<dbReference type="InterPro" id="IPR018535">
    <property type="entry name" value="DUF1996"/>
</dbReference>
<feature type="domain" description="DUF1996" evidence="3">
    <location>
        <begin position="42"/>
        <end position="292"/>
    </location>
</feature>
<reference evidence="4" key="1">
    <citation type="submission" date="2022-10" db="EMBL/GenBank/DDBJ databases">
        <title>Culturing micro-colonial fungi from biological soil crusts in the Mojave desert and describing Neophaeococcomyces mojavensis, and introducing the new genera and species Taxawa tesnikishii.</title>
        <authorList>
            <person name="Kurbessoian T."/>
            <person name="Stajich J.E."/>
        </authorList>
    </citation>
    <scope>NUCLEOTIDE SEQUENCE</scope>
    <source>
        <strain evidence="4">TK_41</strain>
    </source>
</reference>
<keyword evidence="5" id="KW-1185">Reference proteome</keyword>
<dbReference type="Pfam" id="PF09362">
    <property type="entry name" value="DUF1996"/>
    <property type="match status" value="1"/>
</dbReference>
<dbReference type="AlphaFoldDB" id="A0AA38X0S1"/>
<dbReference type="Proteomes" id="UP001172673">
    <property type="component" value="Unassembled WGS sequence"/>
</dbReference>
<accession>A0AA38X0S1</accession>
<evidence type="ECO:0000313" key="5">
    <source>
        <dbReference type="Proteomes" id="UP001172673"/>
    </source>
</evidence>
<comment type="caution">
    <text evidence="4">The sequence shown here is derived from an EMBL/GenBank/DDBJ whole genome shotgun (WGS) entry which is preliminary data.</text>
</comment>
<feature type="chain" id="PRO_5041387623" description="DUF1996 domain-containing protein" evidence="2">
    <location>
        <begin position="27"/>
        <end position="473"/>
    </location>
</feature>
<protein>
    <recommendedName>
        <fullName evidence="3">DUF1996 domain-containing protein</fullName>
    </recommendedName>
</protein>
<feature type="compositionally biased region" description="Basic residues" evidence="1">
    <location>
        <begin position="458"/>
        <end position="473"/>
    </location>
</feature>
<dbReference type="PANTHER" id="PTHR43662">
    <property type="match status" value="1"/>
</dbReference>
<gene>
    <name evidence="4" type="ORF">H2200_010794</name>
</gene>
<feature type="region of interest" description="Disordered" evidence="1">
    <location>
        <begin position="452"/>
        <end position="473"/>
    </location>
</feature>
<feature type="region of interest" description="Disordered" evidence="1">
    <location>
        <begin position="357"/>
        <end position="421"/>
    </location>
</feature>
<evidence type="ECO:0000259" key="3">
    <source>
        <dbReference type="Pfam" id="PF09362"/>
    </source>
</evidence>
<keyword evidence="2" id="KW-0732">Signal</keyword>
<dbReference type="PANTHER" id="PTHR43662:SF7">
    <property type="entry name" value="DUF1996 DOMAIN-CONTAINING PROTEIN"/>
    <property type="match status" value="1"/>
</dbReference>
<evidence type="ECO:0000313" key="4">
    <source>
        <dbReference type="EMBL" id="KAJ9604680.1"/>
    </source>
</evidence>
<organism evidence="4 5">
    <name type="scientific">Cladophialophora chaetospira</name>
    <dbReference type="NCBI Taxonomy" id="386627"/>
    <lineage>
        <taxon>Eukaryota</taxon>
        <taxon>Fungi</taxon>
        <taxon>Dikarya</taxon>
        <taxon>Ascomycota</taxon>
        <taxon>Pezizomycotina</taxon>
        <taxon>Eurotiomycetes</taxon>
        <taxon>Chaetothyriomycetidae</taxon>
        <taxon>Chaetothyriales</taxon>
        <taxon>Herpotrichiellaceae</taxon>
        <taxon>Cladophialophora</taxon>
    </lineage>
</organism>
<name>A0AA38X0S1_9EURO</name>
<feature type="compositionally biased region" description="Low complexity" evidence="1">
    <location>
        <begin position="399"/>
        <end position="417"/>
    </location>
</feature>
<evidence type="ECO:0000256" key="2">
    <source>
        <dbReference type="SAM" id="SignalP"/>
    </source>
</evidence>
<dbReference type="EMBL" id="JAPDRK010000018">
    <property type="protein sequence ID" value="KAJ9604680.1"/>
    <property type="molecule type" value="Genomic_DNA"/>
</dbReference>
<sequence length="473" mass="51023">MANPRVKLKIGTVLLAFLLMTVPAQAFFRNLCHGELGNARVDPIVAPGEPSQHLHVLFGASNIGFDPTLEELLDSNCTSCMVLQDKSVYWAPRMYFQHANGTFQIIPTSGGLTAYYFTESDLVYKDPVKAFPQNFRMVAGSPFKRTFYGPTPDPPTSEWTASDMTQQSLMEKALGFNCLNYNAPPEASREYHYLRNKTFLDAQCADGVRAELMFPSCWNGKDLDSANHSTHVAYPDGVQTGKCPDGFPVRLPAMFFETIYQTNLFAGVDGEFAFSNGDPTGYGYHGDFMCAWDDGVLQDVIDTPSCNLPNQTSGNVGDCSVFKLQGVNDGTTCKMETPEALQNEQVDFVQQLPGNVQVQSGPQSATVGPVPGATAPPATSSPSANSTESPSPAVPTPGPTAEASAASSAATQSPCTSGSQRTITSSYMANGVNVNMILIEEVVTVTVSDDANPTGPFNRKRHVHKHGHQFGRL</sequence>
<feature type="compositionally biased region" description="Low complexity" evidence="1">
    <location>
        <begin position="365"/>
        <end position="391"/>
    </location>
</feature>
<evidence type="ECO:0000256" key="1">
    <source>
        <dbReference type="SAM" id="MobiDB-lite"/>
    </source>
</evidence>
<feature type="signal peptide" evidence="2">
    <location>
        <begin position="1"/>
        <end position="26"/>
    </location>
</feature>
<proteinExistence type="predicted"/>